<reference evidence="2 3" key="1">
    <citation type="submission" date="2023-07" db="EMBL/GenBank/DDBJ databases">
        <title>Genomic Encyclopedia of Type Strains, Phase IV (KMG-IV): sequencing the most valuable type-strain genomes for metagenomic binning, comparative biology and taxonomic classification.</title>
        <authorList>
            <person name="Goeker M."/>
        </authorList>
    </citation>
    <scope>NUCLEOTIDE SEQUENCE [LARGE SCALE GENOMIC DNA]</scope>
    <source>
        <strain evidence="2 3">DSM 16784</strain>
    </source>
</reference>
<name>A0ABU0DY94_9FIRM</name>
<keyword evidence="1" id="KW-0812">Transmembrane</keyword>
<accession>A0ABU0DY94</accession>
<keyword evidence="1" id="KW-1133">Transmembrane helix</keyword>
<gene>
    <name evidence="2" type="ORF">J2S15_000329</name>
</gene>
<organism evidence="2 3">
    <name type="scientific">Breznakia pachnodae</name>
    <dbReference type="NCBI Taxonomy" id="265178"/>
    <lineage>
        <taxon>Bacteria</taxon>
        <taxon>Bacillati</taxon>
        <taxon>Bacillota</taxon>
        <taxon>Erysipelotrichia</taxon>
        <taxon>Erysipelotrichales</taxon>
        <taxon>Erysipelotrichaceae</taxon>
        <taxon>Breznakia</taxon>
    </lineage>
</organism>
<evidence type="ECO:0000313" key="3">
    <source>
        <dbReference type="Proteomes" id="UP001230220"/>
    </source>
</evidence>
<dbReference type="EMBL" id="JAUSUR010000001">
    <property type="protein sequence ID" value="MDQ0359598.1"/>
    <property type="molecule type" value="Genomic_DNA"/>
</dbReference>
<dbReference type="Proteomes" id="UP001230220">
    <property type="component" value="Unassembled WGS sequence"/>
</dbReference>
<feature type="transmembrane region" description="Helical" evidence="1">
    <location>
        <begin position="105"/>
        <end position="123"/>
    </location>
</feature>
<sequence length="267" mass="31043">MDTLNTLLFIFSVVLILIPVFSSGASLLTYIKTKEKVFLYATLLLMTFICDLTFLHYIDFYHSSTTVLPDTFISFAPFKILLFSIMLILNMLIVLHIFKKEVKAKYFLFIPIFVAIEVILKVMPENNLMIWMFYTTRQVFSIIVLLFFYYSYVRCTNANIKKVAKKFVGVIGILILLNLIIVIEDALVSSQQEAFSTSGLIFKERNFTENLYWMVVTILIFSNTLPVIRQLEIPTMSKSERISQDIQAFTTSIQLTRRELEIFHLII</sequence>
<feature type="transmembrane region" description="Helical" evidence="1">
    <location>
        <begin position="78"/>
        <end position="98"/>
    </location>
</feature>
<protein>
    <submittedName>
        <fullName evidence="2">Uncharacterized protein</fullName>
    </submittedName>
</protein>
<comment type="caution">
    <text evidence="2">The sequence shown here is derived from an EMBL/GenBank/DDBJ whole genome shotgun (WGS) entry which is preliminary data.</text>
</comment>
<keyword evidence="3" id="KW-1185">Reference proteome</keyword>
<feature type="transmembrane region" description="Helical" evidence="1">
    <location>
        <begin position="37"/>
        <end position="58"/>
    </location>
</feature>
<evidence type="ECO:0000256" key="1">
    <source>
        <dbReference type="SAM" id="Phobius"/>
    </source>
</evidence>
<feature type="transmembrane region" description="Helical" evidence="1">
    <location>
        <begin position="129"/>
        <end position="151"/>
    </location>
</feature>
<feature type="transmembrane region" description="Helical" evidence="1">
    <location>
        <begin position="163"/>
        <end position="183"/>
    </location>
</feature>
<feature type="transmembrane region" description="Helical" evidence="1">
    <location>
        <begin position="211"/>
        <end position="228"/>
    </location>
</feature>
<proteinExistence type="predicted"/>
<evidence type="ECO:0000313" key="2">
    <source>
        <dbReference type="EMBL" id="MDQ0359598.1"/>
    </source>
</evidence>
<dbReference type="RefSeq" id="WP_307404844.1">
    <property type="nucleotide sequence ID" value="NZ_JAUSUR010000001.1"/>
</dbReference>
<feature type="transmembrane region" description="Helical" evidence="1">
    <location>
        <begin position="6"/>
        <end position="30"/>
    </location>
</feature>
<keyword evidence="1" id="KW-0472">Membrane</keyword>